<evidence type="ECO:0000313" key="2">
    <source>
        <dbReference type="EMBL" id="MBP1969947.1"/>
    </source>
</evidence>
<dbReference type="Proteomes" id="UP001519345">
    <property type="component" value="Unassembled WGS sequence"/>
</dbReference>
<dbReference type="Pfam" id="PF07136">
    <property type="entry name" value="DUF1385"/>
    <property type="match status" value="1"/>
</dbReference>
<dbReference type="PANTHER" id="PTHR42867">
    <property type="entry name" value="MEMBRANE PROTEIN-RELATED"/>
    <property type="match status" value="1"/>
</dbReference>
<evidence type="ECO:0000313" key="3">
    <source>
        <dbReference type="Proteomes" id="UP001519345"/>
    </source>
</evidence>
<feature type="transmembrane region" description="Helical" evidence="1">
    <location>
        <begin position="153"/>
        <end position="175"/>
    </location>
</feature>
<dbReference type="RefSeq" id="WP_209463109.1">
    <property type="nucleotide sequence ID" value="NZ_CP110224.1"/>
</dbReference>
<keyword evidence="3" id="KW-1185">Reference proteome</keyword>
<evidence type="ECO:0000256" key="1">
    <source>
        <dbReference type="SAM" id="Phobius"/>
    </source>
</evidence>
<sequence>MEIYGGRAGYNSVRFTGEKYQAISRFKKGEITTETRVKKRDKKIFIALSKIPFVRSFSMLVELIIENWKPFSLVFTLFLMEFLLFRNANSYTIPINTFVMLACYLILAGLIIKITPIGKYHAAEHMAASAYEKDSNLTLGKVKKQPRTHKDCGTNLVISIFICYSILFMIFGDPFWVYLISWSVGYELWKNEPKIIWDTVLVIGKAAQYALFTSKPKEKHLVVAIEAITKLEEKELASH</sequence>
<keyword evidence="1" id="KW-0472">Membrane</keyword>
<feature type="transmembrane region" description="Helical" evidence="1">
    <location>
        <begin position="195"/>
        <end position="212"/>
    </location>
</feature>
<dbReference type="PANTHER" id="PTHR42867:SF1">
    <property type="entry name" value="MEMBRANE PROTEIN-RELATED"/>
    <property type="match status" value="1"/>
</dbReference>
<accession>A0ABS4IG84</accession>
<protein>
    <submittedName>
        <fullName evidence="2">Uncharacterized protein YqhQ</fullName>
    </submittedName>
</protein>
<keyword evidence="1" id="KW-1133">Transmembrane helix</keyword>
<feature type="transmembrane region" description="Helical" evidence="1">
    <location>
        <begin position="91"/>
        <end position="112"/>
    </location>
</feature>
<dbReference type="EMBL" id="JAGGKX010000009">
    <property type="protein sequence ID" value="MBP1969947.1"/>
    <property type="molecule type" value="Genomic_DNA"/>
</dbReference>
<keyword evidence="1" id="KW-0812">Transmembrane</keyword>
<name>A0ABS4IG84_9BACI</name>
<proteinExistence type="predicted"/>
<gene>
    <name evidence="2" type="ORF">J2Z83_002055</name>
</gene>
<dbReference type="InterPro" id="IPR010787">
    <property type="entry name" value="DUF1385"/>
</dbReference>
<organism evidence="2 3">
    <name type="scientific">Virgibacillus natechei</name>
    <dbReference type="NCBI Taxonomy" id="1216297"/>
    <lineage>
        <taxon>Bacteria</taxon>
        <taxon>Bacillati</taxon>
        <taxon>Bacillota</taxon>
        <taxon>Bacilli</taxon>
        <taxon>Bacillales</taxon>
        <taxon>Bacillaceae</taxon>
        <taxon>Virgibacillus</taxon>
    </lineage>
</organism>
<comment type="caution">
    <text evidence="2">The sequence shown here is derived from an EMBL/GenBank/DDBJ whole genome shotgun (WGS) entry which is preliminary data.</text>
</comment>
<reference evidence="2 3" key="1">
    <citation type="submission" date="2021-03" db="EMBL/GenBank/DDBJ databases">
        <title>Genomic Encyclopedia of Type Strains, Phase IV (KMG-IV): sequencing the most valuable type-strain genomes for metagenomic binning, comparative biology and taxonomic classification.</title>
        <authorList>
            <person name="Goeker M."/>
        </authorList>
    </citation>
    <scope>NUCLEOTIDE SEQUENCE [LARGE SCALE GENOMIC DNA]</scope>
    <source>
        <strain evidence="2 3">DSM 25609</strain>
    </source>
</reference>